<dbReference type="EMBL" id="LZJU01000063">
    <property type="protein sequence ID" value="OBH76865.1"/>
    <property type="molecule type" value="Genomic_DNA"/>
</dbReference>
<feature type="signal peptide" evidence="4">
    <location>
        <begin position="1"/>
        <end position="36"/>
    </location>
</feature>
<feature type="repeat" description="TPR" evidence="1">
    <location>
        <begin position="322"/>
        <end position="355"/>
    </location>
</feature>
<sequence length="476" mass="49233">MRGGTMPLRARCGRALALVSAAVLAVLITSPGIATADDRPQANPQERAAAKIRPAVMYLGAQAYGMVRLPNGRNLSQLGEGTNMPFIATWSCTAFVVNPDGWVATAGHCVDPETAKQLILKRAAGEYISEFPDSPESRDPATAADWLAKNARVEGDSVDGAPQMSVTLVYGSGTNVAGKLAANVADFRPLSKGDVALLKLEKRNLPSSELATDADVSIGTPILAVGYPESTRNITGPSLDPTNKSGTVSKKSMMGPASEYEIDAPVTEGMSGGPAIELNGKVIGISSFAPAGEPQPFNFVAPADSLAAMMAGKGIKARLGPADVYYRKGLDHYFAGHYTDAIDDFDTALALSPDYPGLAGLKTNAVNLRQQYGDLSVLSGAPLVWYTVGGIVLVLAAGAGLTILLMKNRSGAGESAKASGLQLVTAVPGKSAVAEPDTATEPHFCSSCGAQHHPAEKFCPNCGNHILLGGSALGTK</sequence>
<dbReference type="PANTHER" id="PTHR43019">
    <property type="entry name" value="SERINE ENDOPROTEASE DEGS"/>
    <property type="match status" value="1"/>
</dbReference>
<dbReference type="Gene3D" id="2.40.10.10">
    <property type="entry name" value="Trypsin-like serine proteases"/>
    <property type="match status" value="2"/>
</dbReference>
<evidence type="ECO:0000313" key="5">
    <source>
        <dbReference type="EMBL" id="OBH76865.1"/>
    </source>
</evidence>
<feature type="transmembrane region" description="Helical" evidence="3">
    <location>
        <begin position="383"/>
        <end position="405"/>
    </location>
</feature>
<dbReference type="Pfam" id="PF13365">
    <property type="entry name" value="Trypsin_2"/>
    <property type="match status" value="1"/>
</dbReference>
<evidence type="ECO:0000256" key="3">
    <source>
        <dbReference type="SAM" id="Phobius"/>
    </source>
</evidence>
<feature type="chain" id="PRO_5030025137" evidence="4">
    <location>
        <begin position="37"/>
        <end position="476"/>
    </location>
</feature>
<dbReference type="SUPFAM" id="SSF50494">
    <property type="entry name" value="Trypsin-like serine proteases"/>
    <property type="match status" value="1"/>
</dbReference>
<accession>A0A1A2TKI5</accession>
<name>A0A1A2TKI5_MYCNT</name>
<keyword evidence="3" id="KW-1133">Transmembrane helix</keyword>
<gene>
    <name evidence="5" type="ORF">A5683_20625</name>
</gene>
<protein>
    <submittedName>
        <fullName evidence="5">Trypsin</fullName>
    </submittedName>
</protein>
<dbReference type="PROSITE" id="PS50005">
    <property type="entry name" value="TPR"/>
    <property type="match status" value="1"/>
</dbReference>
<evidence type="ECO:0000313" key="6">
    <source>
        <dbReference type="Proteomes" id="UP000092389"/>
    </source>
</evidence>
<proteinExistence type="predicted"/>
<accession>A0A1A2T4S1</accession>
<keyword evidence="3" id="KW-0812">Transmembrane</keyword>
<dbReference type="Proteomes" id="UP000092389">
    <property type="component" value="Unassembled WGS sequence"/>
</dbReference>
<dbReference type="OrthoDB" id="3497273at2"/>
<feature type="region of interest" description="Disordered" evidence="2">
    <location>
        <begin position="233"/>
        <end position="254"/>
    </location>
</feature>
<dbReference type="InterPro" id="IPR011990">
    <property type="entry name" value="TPR-like_helical_dom_sf"/>
</dbReference>
<evidence type="ECO:0000256" key="2">
    <source>
        <dbReference type="SAM" id="MobiDB-lite"/>
    </source>
</evidence>
<keyword evidence="1" id="KW-0802">TPR repeat</keyword>
<dbReference type="AlphaFoldDB" id="A0A1A2TKI5"/>
<feature type="compositionally biased region" description="Polar residues" evidence="2">
    <location>
        <begin position="233"/>
        <end position="250"/>
    </location>
</feature>
<dbReference type="SMART" id="SM00028">
    <property type="entry name" value="TPR"/>
    <property type="match status" value="1"/>
</dbReference>
<dbReference type="SUPFAM" id="SSF48452">
    <property type="entry name" value="TPR-like"/>
    <property type="match status" value="1"/>
</dbReference>
<dbReference type="InterPro" id="IPR043504">
    <property type="entry name" value="Peptidase_S1_PA_chymotrypsin"/>
</dbReference>
<evidence type="ECO:0000256" key="1">
    <source>
        <dbReference type="PROSITE-ProRule" id="PRU00339"/>
    </source>
</evidence>
<evidence type="ECO:0000256" key="4">
    <source>
        <dbReference type="SAM" id="SignalP"/>
    </source>
</evidence>
<dbReference type="Gene3D" id="1.25.40.10">
    <property type="entry name" value="Tetratricopeptide repeat domain"/>
    <property type="match status" value="1"/>
</dbReference>
<comment type="caution">
    <text evidence="5">The sequence shown here is derived from an EMBL/GenBank/DDBJ whole genome shotgun (WGS) entry which is preliminary data.</text>
</comment>
<dbReference type="PANTHER" id="PTHR43019:SF23">
    <property type="entry name" value="PROTEASE DO-LIKE 5, CHLOROPLASTIC"/>
    <property type="match status" value="1"/>
</dbReference>
<keyword evidence="3" id="KW-0472">Membrane</keyword>
<reference evidence="5 6" key="1">
    <citation type="submission" date="2016-06" db="EMBL/GenBank/DDBJ databases">
        <authorList>
            <person name="Kjaerup R.B."/>
            <person name="Dalgaard T.S."/>
            <person name="Juul-Madsen H.R."/>
        </authorList>
    </citation>
    <scope>NUCLEOTIDE SEQUENCE [LARGE SCALE GENOMIC DNA]</scope>
    <source>
        <strain evidence="5 6">E152</strain>
    </source>
</reference>
<dbReference type="InterPro" id="IPR009003">
    <property type="entry name" value="Peptidase_S1_PA"/>
</dbReference>
<keyword evidence="4" id="KW-0732">Signal</keyword>
<dbReference type="InterPro" id="IPR019734">
    <property type="entry name" value="TPR_rpt"/>
</dbReference>
<organism evidence="5 6">
    <name type="scientific">Mycobacterium mantenii</name>
    <dbReference type="NCBI Taxonomy" id="560555"/>
    <lineage>
        <taxon>Bacteria</taxon>
        <taxon>Bacillati</taxon>
        <taxon>Actinomycetota</taxon>
        <taxon>Actinomycetes</taxon>
        <taxon>Mycobacteriales</taxon>
        <taxon>Mycobacteriaceae</taxon>
        <taxon>Mycobacterium</taxon>
        <taxon>Mycobacterium avium complex (MAC)</taxon>
    </lineage>
</organism>